<protein>
    <submittedName>
        <fullName evidence="1">Uncharacterized protein</fullName>
    </submittedName>
</protein>
<dbReference type="Proteomes" id="UP000765509">
    <property type="component" value="Unassembled WGS sequence"/>
</dbReference>
<dbReference type="EMBL" id="AVOT02021026">
    <property type="protein sequence ID" value="MBW0509587.1"/>
    <property type="molecule type" value="Genomic_DNA"/>
</dbReference>
<dbReference type="OrthoDB" id="8067401at2759"/>
<accession>A0A9Q3DWR3</accession>
<comment type="caution">
    <text evidence="1">The sequence shown here is derived from an EMBL/GenBank/DDBJ whole genome shotgun (WGS) entry which is preliminary data.</text>
</comment>
<keyword evidence="2" id="KW-1185">Reference proteome</keyword>
<gene>
    <name evidence="1" type="ORF">O181_049302</name>
</gene>
<reference evidence="1" key="1">
    <citation type="submission" date="2021-03" db="EMBL/GenBank/DDBJ databases">
        <title>Draft genome sequence of rust myrtle Austropuccinia psidii MF-1, a brazilian biotype.</title>
        <authorList>
            <person name="Quecine M.C."/>
            <person name="Pachon D.M.R."/>
            <person name="Bonatelli M.L."/>
            <person name="Correr F.H."/>
            <person name="Franceschini L.M."/>
            <person name="Leite T.F."/>
            <person name="Margarido G.R.A."/>
            <person name="Almeida C.A."/>
            <person name="Ferrarezi J.A."/>
            <person name="Labate C.A."/>
        </authorList>
    </citation>
    <scope>NUCLEOTIDE SEQUENCE</scope>
    <source>
        <strain evidence="1">MF-1</strain>
    </source>
</reference>
<evidence type="ECO:0000313" key="2">
    <source>
        <dbReference type="Proteomes" id="UP000765509"/>
    </source>
</evidence>
<organism evidence="1 2">
    <name type="scientific">Austropuccinia psidii MF-1</name>
    <dbReference type="NCBI Taxonomy" id="1389203"/>
    <lineage>
        <taxon>Eukaryota</taxon>
        <taxon>Fungi</taxon>
        <taxon>Dikarya</taxon>
        <taxon>Basidiomycota</taxon>
        <taxon>Pucciniomycotina</taxon>
        <taxon>Pucciniomycetes</taxon>
        <taxon>Pucciniales</taxon>
        <taxon>Sphaerophragmiaceae</taxon>
        <taxon>Austropuccinia</taxon>
    </lineage>
</organism>
<name>A0A9Q3DWR3_9BASI</name>
<proteinExistence type="predicted"/>
<sequence>MLRWKIAIKEYRGNMTIVHKEGNIHNIAYDLSRWESSNTLDNPAHVPLEQEPQIPTEGIRITDIGTEFFEVRDSFKQENKCHIFKSLLNKDSKDTALVTSLDEVWKNSNS</sequence>
<evidence type="ECO:0000313" key="1">
    <source>
        <dbReference type="EMBL" id="MBW0509587.1"/>
    </source>
</evidence>
<dbReference type="AlphaFoldDB" id="A0A9Q3DWR3"/>